<proteinExistence type="predicted"/>
<dbReference type="InterPro" id="IPR001509">
    <property type="entry name" value="Epimerase_deHydtase"/>
</dbReference>
<dbReference type="Pfam" id="PF01370">
    <property type="entry name" value="Epimerase"/>
    <property type="match status" value="2"/>
</dbReference>
<name>A0A2P7Z2R1_9PEZI</name>
<evidence type="ECO:0000313" key="3">
    <source>
        <dbReference type="Proteomes" id="UP000243723"/>
    </source>
</evidence>
<feature type="domain" description="NAD-dependent epimerase/dehydratase" evidence="1">
    <location>
        <begin position="148"/>
        <end position="233"/>
    </location>
</feature>
<dbReference type="SUPFAM" id="SSF51735">
    <property type="entry name" value="NAD(P)-binding Rossmann-fold domains"/>
    <property type="match status" value="1"/>
</dbReference>
<comment type="caution">
    <text evidence="2">The sequence shown here is derived from an EMBL/GenBank/DDBJ whole genome shotgun (WGS) entry which is preliminary data.</text>
</comment>
<dbReference type="Proteomes" id="UP000243723">
    <property type="component" value="Unassembled WGS sequence"/>
</dbReference>
<reference evidence="2 3" key="1">
    <citation type="submission" date="2017-05" db="EMBL/GenBank/DDBJ databases">
        <title>Draft genome sequence of Elsinoe australis.</title>
        <authorList>
            <person name="Cheng Q."/>
        </authorList>
    </citation>
    <scope>NUCLEOTIDE SEQUENCE [LARGE SCALE GENOMIC DNA]</scope>
    <source>
        <strain evidence="2 3">NL1</strain>
    </source>
</reference>
<dbReference type="STRING" id="40998.A0A2P7Z2R1"/>
<dbReference type="AlphaFoldDB" id="A0A2P7Z2R1"/>
<dbReference type="OrthoDB" id="2130169at2759"/>
<feature type="domain" description="NAD-dependent epimerase/dehydratase" evidence="1">
    <location>
        <begin position="5"/>
        <end position="88"/>
    </location>
</feature>
<dbReference type="GO" id="GO:0004029">
    <property type="term" value="F:aldehyde dehydrogenase (NAD+) activity"/>
    <property type="evidence" value="ECO:0007669"/>
    <property type="project" value="TreeGrafter"/>
</dbReference>
<accession>A0A2P7Z2R1</accession>
<dbReference type="EMBL" id="NHZQ01000335">
    <property type="protein sequence ID" value="PSK42506.1"/>
    <property type="molecule type" value="Genomic_DNA"/>
</dbReference>
<dbReference type="InterPro" id="IPR051783">
    <property type="entry name" value="NAD(P)-dependent_oxidoreduct"/>
</dbReference>
<evidence type="ECO:0000313" key="2">
    <source>
        <dbReference type="EMBL" id="PSK42506.1"/>
    </source>
</evidence>
<dbReference type="GO" id="GO:0005737">
    <property type="term" value="C:cytoplasm"/>
    <property type="evidence" value="ECO:0007669"/>
    <property type="project" value="TreeGrafter"/>
</dbReference>
<sequence length="344" mass="37924">MGKRILLTGGTGYVGGSVLTALTTAHPEYEITVLLRKVPPGFEARYPTVNIAHGELDQVDKIRDLSAKNDIVILCGKSGKHIPALEAHIEGMLQRDTPTFLIRLAGTSIIADFWEGNAHGELNEKVWSDVDHVDEITSLPDNYQHRPVDKILHRAAAEHPDRLNVAIICPPGIYGQGRGAGNTQSLFLPEYYEEIIKLGRSFYAGSGKNTRGWVHIDDLVKVYVALVESAVAGGGNATWGREGYYFAESQEASQKEMAEHAGKILKTRGLVAQAEPVQLSIDTVREMRGGSSWEPMGIYTWASNTRTRGDRARKLLGYKPDAPSLWDTMEEDFLVTKTVLEQKA</sequence>
<keyword evidence="3" id="KW-1185">Reference proteome</keyword>
<evidence type="ECO:0000259" key="1">
    <source>
        <dbReference type="Pfam" id="PF01370"/>
    </source>
</evidence>
<dbReference type="Gene3D" id="3.40.50.720">
    <property type="entry name" value="NAD(P)-binding Rossmann-like Domain"/>
    <property type="match status" value="2"/>
</dbReference>
<organism evidence="2 3">
    <name type="scientific">Elsinoe australis</name>
    <dbReference type="NCBI Taxonomy" id="40998"/>
    <lineage>
        <taxon>Eukaryota</taxon>
        <taxon>Fungi</taxon>
        <taxon>Dikarya</taxon>
        <taxon>Ascomycota</taxon>
        <taxon>Pezizomycotina</taxon>
        <taxon>Dothideomycetes</taxon>
        <taxon>Dothideomycetidae</taxon>
        <taxon>Myriangiales</taxon>
        <taxon>Elsinoaceae</taxon>
        <taxon>Elsinoe</taxon>
    </lineage>
</organism>
<dbReference type="InterPro" id="IPR036291">
    <property type="entry name" value="NAD(P)-bd_dom_sf"/>
</dbReference>
<dbReference type="PANTHER" id="PTHR48079">
    <property type="entry name" value="PROTEIN YEEZ"/>
    <property type="match status" value="1"/>
</dbReference>
<gene>
    <name evidence="2" type="ORF">B9Z65_4420</name>
</gene>
<protein>
    <recommendedName>
        <fullName evidence="1">NAD-dependent epimerase/dehydratase domain-containing protein</fullName>
    </recommendedName>
</protein>
<dbReference type="PANTHER" id="PTHR48079:SF6">
    <property type="entry name" value="NAD(P)-BINDING DOMAIN-CONTAINING PROTEIN-RELATED"/>
    <property type="match status" value="1"/>
</dbReference>